<keyword evidence="2" id="KW-1185">Reference proteome</keyword>
<protein>
    <submittedName>
        <fullName evidence="1">Uncharacterized protein</fullName>
    </submittedName>
</protein>
<reference evidence="2" key="1">
    <citation type="journal article" date="2017" name="Nat. Commun.">
        <title>The North American bullfrog draft genome provides insight into hormonal regulation of long noncoding RNA.</title>
        <authorList>
            <person name="Hammond S.A."/>
            <person name="Warren R.L."/>
            <person name="Vandervalk B.P."/>
            <person name="Kucuk E."/>
            <person name="Khan H."/>
            <person name="Gibb E.A."/>
            <person name="Pandoh P."/>
            <person name="Kirk H."/>
            <person name="Zhao Y."/>
            <person name="Jones M."/>
            <person name="Mungall A.J."/>
            <person name="Coope R."/>
            <person name="Pleasance S."/>
            <person name="Moore R.A."/>
            <person name="Holt R.A."/>
            <person name="Round J.M."/>
            <person name="Ohora S."/>
            <person name="Walle B.V."/>
            <person name="Veldhoen N."/>
            <person name="Helbing C.C."/>
            <person name="Birol I."/>
        </authorList>
    </citation>
    <scope>NUCLEOTIDE SEQUENCE [LARGE SCALE GENOMIC DNA]</scope>
</reference>
<gene>
    <name evidence="1" type="ORF">AB205_0164590</name>
</gene>
<dbReference type="Proteomes" id="UP000228934">
    <property type="component" value="Unassembled WGS sequence"/>
</dbReference>
<proteinExistence type="predicted"/>
<dbReference type="EMBL" id="KV935875">
    <property type="protein sequence ID" value="PIO28736.1"/>
    <property type="molecule type" value="Genomic_DNA"/>
</dbReference>
<evidence type="ECO:0000313" key="1">
    <source>
        <dbReference type="EMBL" id="PIO28736.1"/>
    </source>
</evidence>
<dbReference type="OrthoDB" id="5877983at2759"/>
<sequence length="50" mass="5472">MLYTNAPIQCPAELYSSHCLYFSLSFSPGSYICSLLSGHDPGLAAVYLRN</sequence>
<evidence type="ECO:0000313" key="2">
    <source>
        <dbReference type="Proteomes" id="UP000228934"/>
    </source>
</evidence>
<name>A0A2G9RLF5_AQUCT</name>
<dbReference type="AlphaFoldDB" id="A0A2G9RLF5"/>
<accession>A0A2G9RLF5</accession>
<organism evidence="1 2">
    <name type="scientific">Aquarana catesbeiana</name>
    <name type="common">American bullfrog</name>
    <name type="synonym">Rana catesbeiana</name>
    <dbReference type="NCBI Taxonomy" id="8400"/>
    <lineage>
        <taxon>Eukaryota</taxon>
        <taxon>Metazoa</taxon>
        <taxon>Chordata</taxon>
        <taxon>Craniata</taxon>
        <taxon>Vertebrata</taxon>
        <taxon>Euteleostomi</taxon>
        <taxon>Amphibia</taxon>
        <taxon>Batrachia</taxon>
        <taxon>Anura</taxon>
        <taxon>Neobatrachia</taxon>
        <taxon>Ranoidea</taxon>
        <taxon>Ranidae</taxon>
        <taxon>Aquarana</taxon>
    </lineage>
</organism>